<dbReference type="OrthoDB" id="243840at2759"/>
<feature type="compositionally biased region" description="Basic and acidic residues" evidence="1">
    <location>
        <begin position="121"/>
        <end position="138"/>
    </location>
</feature>
<proteinExistence type="predicted"/>
<evidence type="ECO:0000313" key="2">
    <source>
        <dbReference type="EMBL" id="EFN67729.1"/>
    </source>
</evidence>
<feature type="compositionally biased region" description="Polar residues" evidence="1">
    <location>
        <begin position="139"/>
        <end position="148"/>
    </location>
</feature>
<reference evidence="2 3" key="1">
    <citation type="journal article" date="2010" name="Science">
        <title>Genomic comparison of the ants Camponotus floridanus and Harpegnathos saltator.</title>
        <authorList>
            <person name="Bonasio R."/>
            <person name="Zhang G."/>
            <person name="Ye C."/>
            <person name="Mutti N.S."/>
            <person name="Fang X."/>
            <person name="Qin N."/>
            <person name="Donahue G."/>
            <person name="Yang P."/>
            <person name="Li Q."/>
            <person name="Li C."/>
            <person name="Zhang P."/>
            <person name="Huang Z."/>
            <person name="Berger S.L."/>
            <person name="Reinberg D."/>
            <person name="Wang J."/>
            <person name="Liebig J."/>
        </authorList>
    </citation>
    <scope>NUCLEOTIDE SEQUENCE [LARGE SCALE GENOMIC DNA]</scope>
    <source>
        <strain evidence="3">C129</strain>
    </source>
</reference>
<dbReference type="Proteomes" id="UP000000311">
    <property type="component" value="Unassembled WGS sequence"/>
</dbReference>
<gene>
    <name evidence="2" type="ORF">EAG_04685</name>
</gene>
<organism evidence="3">
    <name type="scientific">Camponotus floridanus</name>
    <name type="common">Florida carpenter ant</name>
    <dbReference type="NCBI Taxonomy" id="104421"/>
    <lineage>
        <taxon>Eukaryota</taxon>
        <taxon>Metazoa</taxon>
        <taxon>Ecdysozoa</taxon>
        <taxon>Arthropoda</taxon>
        <taxon>Hexapoda</taxon>
        <taxon>Insecta</taxon>
        <taxon>Pterygota</taxon>
        <taxon>Neoptera</taxon>
        <taxon>Endopterygota</taxon>
        <taxon>Hymenoptera</taxon>
        <taxon>Apocrita</taxon>
        <taxon>Aculeata</taxon>
        <taxon>Formicoidea</taxon>
        <taxon>Formicidae</taxon>
        <taxon>Formicinae</taxon>
        <taxon>Camponotus</taxon>
    </lineage>
</organism>
<feature type="compositionally biased region" description="Polar residues" evidence="1">
    <location>
        <begin position="21"/>
        <end position="31"/>
    </location>
</feature>
<feature type="compositionally biased region" description="Basic and acidic residues" evidence="1">
    <location>
        <begin position="231"/>
        <end position="240"/>
    </location>
</feature>
<feature type="region of interest" description="Disordered" evidence="1">
    <location>
        <begin position="195"/>
        <end position="261"/>
    </location>
</feature>
<keyword evidence="3" id="KW-1185">Reference proteome</keyword>
<feature type="region of interest" description="Disordered" evidence="1">
    <location>
        <begin position="1"/>
        <end position="168"/>
    </location>
</feature>
<dbReference type="AlphaFoldDB" id="E2AFQ0"/>
<dbReference type="InParanoid" id="E2AFQ0"/>
<protein>
    <submittedName>
        <fullName evidence="2">Uncharacterized protein</fullName>
    </submittedName>
</protein>
<evidence type="ECO:0000256" key="1">
    <source>
        <dbReference type="SAM" id="MobiDB-lite"/>
    </source>
</evidence>
<name>E2AFQ0_CAMFO</name>
<dbReference type="STRING" id="104421.E2AFQ0"/>
<sequence>SMQNLVPYEKFAKDRAKDQTEISSKSAQKKSFLNRVLSRRESNKDKRYKGKASSSPPPSSTKEEMPTYDDASDLTPNCKSLMNEEQELSEYHCPPPPKPVYIKSTTPNDPEQGEEFYDDVSSCREQYKNQESSVKTKETISNANTKLETNGDDPPQEEIEHYQSPRSDLCIRDIAGMQNEDLYDDIALWVDFTTRQRDISEKKDTNEDASKSTINSDKKSWNRFAVNRKSRASDSIETNRRSSSNECEEIEDPSEGNGVTKRNTFQKLISRMENSLAKVSSRGIPSSLP</sequence>
<feature type="compositionally biased region" description="Basic and acidic residues" evidence="1">
    <location>
        <begin position="10"/>
        <end position="20"/>
    </location>
</feature>
<feature type="non-terminal residue" evidence="2">
    <location>
        <position position="1"/>
    </location>
</feature>
<feature type="compositionally biased region" description="Basic and acidic residues" evidence="1">
    <location>
        <begin position="195"/>
        <end position="220"/>
    </location>
</feature>
<accession>E2AFQ0</accession>
<feature type="non-terminal residue" evidence="2">
    <location>
        <position position="289"/>
    </location>
</feature>
<evidence type="ECO:0000313" key="3">
    <source>
        <dbReference type="Proteomes" id="UP000000311"/>
    </source>
</evidence>
<dbReference type="EMBL" id="GL439124">
    <property type="protein sequence ID" value="EFN67729.1"/>
    <property type="molecule type" value="Genomic_DNA"/>
</dbReference>